<organism evidence="11 12">
    <name type="scientific">Brassica oleracea var. oleracea</name>
    <dbReference type="NCBI Taxonomy" id="109376"/>
    <lineage>
        <taxon>Eukaryota</taxon>
        <taxon>Viridiplantae</taxon>
        <taxon>Streptophyta</taxon>
        <taxon>Embryophyta</taxon>
        <taxon>Tracheophyta</taxon>
        <taxon>Spermatophyta</taxon>
        <taxon>Magnoliopsida</taxon>
        <taxon>eudicotyledons</taxon>
        <taxon>Gunneridae</taxon>
        <taxon>Pentapetalae</taxon>
        <taxon>rosids</taxon>
        <taxon>malvids</taxon>
        <taxon>Brassicales</taxon>
        <taxon>Brassicaceae</taxon>
        <taxon>Brassiceae</taxon>
        <taxon>Brassica</taxon>
    </lineage>
</organism>
<evidence type="ECO:0000313" key="11">
    <source>
        <dbReference type="EnsemblPlants" id="Bo4g038640.1"/>
    </source>
</evidence>
<feature type="domain" description="C3H1-type" evidence="10">
    <location>
        <begin position="72"/>
        <end position="100"/>
    </location>
</feature>
<feature type="region of interest" description="Disordered" evidence="7">
    <location>
        <begin position="438"/>
        <end position="458"/>
    </location>
</feature>
<evidence type="ECO:0000256" key="4">
    <source>
        <dbReference type="ARBA" id="ARBA00022833"/>
    </source>
</evidence>
<dbReference type="Pfam" id="PF13639">
    <property type="entry name" value="zf-RING_2"/>
    <property type="match status" value="1"/>
</dbReference>
<reference evidence="11" key="2">
    <citation type="submission" date="2015-03" db="UniProtKB">
        <authorList>
            <consortium name="EnsemblPlants"/>
        </authorList>
    </citation>
    <scope>IDENTIFICATION</scope>
</reference>
<dbReference type="PANTHER" id="PTHR12547">
    <property type="entry name" value="CCCH ZINC FINGER/TIS11-RELATED"/>
    <property type="match status" value="1"/>
</dbReference>
<evidence type="ECO:0000259" key="10">
    <source>
        <dbReference type="PROSITE" id="PS50103"/>
    </source>
</evidence>
<feature type="zinc finger region" description="C3H1-type" evidence="6">
    <location>
        <begin position="167"/>
        <end position="195"/>
    </location>
</feature>
<dbReference type="PROSITE" id="PS50089">
    <property type="entry name" value="ZF_RING_2"/>
    <property type="match status" value="1"/>
</dbReference>
<dbReference type="FunFam" id="4.10.1000.10:FF:000016">
    <property type="entry name" value="Zinc finger CCCH domain-containing protein"/>
    <property type="match status" value="1"/>
</dbReference>
<dbReference type="InterPro" id="IPR045877">
    <property type="entry name" value="ZFP36-like"/>
</dbReference>
<dbReference type="HOGENOM" id="CLU_510356_0_0_1"/>
<dbReference type="AlphaFoldDB" id="A0A0D3BRU4"/>
<reference evidence="11 12" key="1">
    <citation type="journal article" date="2014" name="Genome Biol.">
        <title>Transcriptome and methylome profiling reveals relics of genome dominance in the mesopolyploid Brassica oleracea.</title>
        <authorList>
            <person name="Parkin I.A."/>
            <person name="Koh C."/>
            <person name="Tang H."/>
            <person name="Robinson S.J."/>
            <person name="Kagale S."/>
            <person name="Clarke W.E."/>
            <person name="Town C.D."/>
            <person name="Nixon J."/>
            <person name="Krishnakumar V."/>
            <person name="Bidwell S.L."/>
            <person name="Denoeud F."/>
            <person name="Belcram H."/>
            <person name="Links M.G."/>
            <person name="Just J."/>
            <person name="Clarke C."/>
            <person name="Bender T."/>
            <person name="Huebert T."/>
            <person name="Mason A.S."/>
            <person name="Pires J.C."/>
            <person name="Barker G."/>
            <person name="Moore J."/>
            <person name="Walley P.G."/>
            <person name="Manoli S."/>
            <person name="Batley J."/>
            <person name="Edwards D."/>
            <person name="Nelson M.N."/>
            <person name="Wang X."/>
            <person name="Paterson A.H."/>
            <person name="King G."/>
            <person name="Bancroft I."/>
            <person name="Chalhoub B."/>
            <person name="Sharpe A.G."/>
        </authorList>
    </citation>
    <scope>NUCLEOTIDE SEQUENCE</scope>
    <source>
        <strain evidence="11 12">cv. TO1000</strain>
    </source>
</reference>
<dbReference type="SMART" id="SM00184">
    <property type="entry name" value="RING"/>
    <property type="match status" value="1"/>
</dbReference>
<evidence type="ECO:0008006" key="13">
    <source>
        <dbReference type="Google" id="ProtNLM"/>
    </source>
</evidence>
<keyword evidence="8" id="KW-0472">Membrane</keyword>
<evidence type="ECO:0000259" key="9">
    <source>
        <dbReference type="PROSITE" id="PS50089"/>
    </source>
</evidence>
<dbReference type="InterPro" id="IPR000571">
    <property type="entry name" value="Znf_CCCH"/>
</dbReference>
<feature type="domain" description="C3H1-type" evidence="10">
    <location>
        <begin position="167"/>
        <end position="195"/>
    </location>
</feature>
<feature type="region of interest" description="Disordered" evidence="7">
    <location>
        <begin position="211"/>
        <end position="236"/>
    </location>
</feature>
<dbReference type="GO" id="GO:0006355">
    <property type="term" value="P:regulation of DNA-templated transcription"/>
    <property type="evidence" value="ECO:0007669"/>
    <property type="project" value="UniProtKB-ARBA"/>
</dbReference>
<dbReference type="InterPro" id="IPR001841">
    <property type="entry name" value="Znf_RING"/>
</dbReference>
<dbReference type="eggNOG" id="KOG1677">
    <property type="taxonomic scope" value="Eukaryota"/>
</dbReference>
<evidence type="ECO:0000256" key="6">
    <source>
        <dbReference type="PROSITE-ProRule" id="PRU00723"/>
    </source>
</evidence>
<sequence length="534" mass="59208">MSHRRDSTTDAVHVIPTNDPPPENPFPSPVWASTEDDYSRVSAANNDETESPCKKTRGSPSSSSSSEIGKAFFKTKLCCNFRAGSCPYVASTCHFAHSAEELRRPTAGESVRPYKGRHCKKFNSGEGCPYGESCTFLHDEASRNREGFAVSLGHRGGGNVVAAASPNWKTRMCNKWEMSGYCPFGTNCRFAHGASELHRFGGGLVEEEEGKIGTSSTLDTKKTGQASLASPGVRTSNAVTQKPNGVRVVRKWKGPDRISRPGRINLEMASTTTSTIPATEVFPSVTMPITVVLTCVLLLVLVCGFISLFFWKCFLHRLFSAWTRQRTPYGDLIHVTTPPEQTGLDPFIIKSFPVFLYSSATVKNQCTECAICLSEFSDEDTVRLITVCRHGFHSVCIDLWFESHKTCPVCRCELDPGLVGSGSHESLHNTVTITIQDLNHDQENPPSASSSKRLRRFSRSHSTGHFMVKMTDVNVKIKRRHYQTRNSVMFKENAHTTSLSKREASAWRFSRSHSTGHFMGKTTYNEAAEYGMAW</sequence>
<dbReference type="Proteomes" id="UP000032141">
    <property type="component" value="Chromosome C4"/>
</dbReference>
<dbReference type="PROSITE" id="PS50103">
    <property type="entry name" value="ZF_C3H1"/>
    <property type="match status" value="3"/>
</dbReference>
<evidence type="ECO:0000256" key="5">
    <source>
        <dbReference type="ARBA" id="ARBA00023125"/>
    </source>
</evidence>
<keyword evidence="1 6" id="KW-0479">Metal-binding</keyword>
<dbReference type="OMA" id="ENAHTTS"/>
<keyword evidence="8" id="KW-1133">Transmembrane helix</keyword>
<dbReference type="GO" id="GO:0003729">
    <property type="term" value="F:mRNA binding"/>
    <property type="evidence" value="ECO:0007669"/>
    <property type="project" value="InterPro"/>
</dbReference>
<dbReference type="Gramene" id="Bo4g038640.1">
    <property type="protein sequence ID" value="Bo4g038640.1"/>
    <property type="gene ID" value="Bo4g038640"/>
</dbReference>
<dbReference type="InterPro" id="IPR013083">
    <property type="entry name" value="Znf_RING/FYVE/PHD"/>
</dbReference>
<dbReference type="CDD" id="cd16461">
    <property type="entry name" value="RING-H2_EL5-like"/>
    <property type="match status" value="1"/>
</dbReference>
<protein>
    <recommendedName>
        <fullName evidence="13">RING-type E3 ubiquitin transferase</fullName>
    </recommendedName>
</protein>
<feature type="zinc finger region" description="C3H1-type" evidence="6">
    <location>
        <begin position="72"/>
        <end position="100"/>
    </location>
</feature>
<dbReference type="Pfam" id="PF00642">
    <property type="entry name" value="zf-CCCH"/>
    <property type="match status" value="1"/>
</dbReference>
<evidence type="ECO:0000256" key="2">
    <source>
        <dbReference type="ARBA" id="ARBA00022737"/>
    </source>
</evidence>
<feature type="compositionally biased region" description="Polar residues" evidence="7">
    <location>
        <begin position="213"/>
        <end position="236"/>
    </location>
</feature>
<feature type="region of interest" description="Disordered" evidence="7">
    <location>
        <begin position="1"/>
        <end position="67"/>
    </location>
</feature>
<dbReference type="GO" id="GO:0008270">
    <property type="term" value="F:zinc ion binding"/>
    <property type="evidence" value="ECO:0007669"/>
    <property type="project" value="UniProtKB-KW"/>
</dbReference>
<dbReference type="SMART" id="SM00356">
    <property type="entry name" value="ZnF_C3H1"/>
    <property type="match status" value="3"/>
</dbReference>
<dbReference type="InterPro" id="IPR036855">
    <property type="entry name" value="Znf_CCCH_sf"/>
</dbReference>
<feature type="compositionally biased region" description="Pro residues" evidence="7">
    <location>
        <begin position="18"/>
        <end position="28"/>
    </location>
</feature>
<dbReference type="PANTHER" id="PTHR12547:SF180">
    <property type="entry name" value="ZINC FINGER CCCH DOMAIN-CONTAINING PROTEIN 28"/>
    <property type="match status" value="1"/>
</dbReference>
<dbReference type="Gene3D" id="4.10.1000.10">
    <property type="entry name" value="Zinc finger, CCCH-type"/>
    <property type="match status" value="3"/>
</dbReference>
<dbReference type="SUPFAM" id="SSF90229">
    <property type="entry name" value="CCCH zinc finger"/>
    <property type="match status" value="3"/>
</dbReference>
<keyword evidence="5" id="KW-0238">DNA-binding</keyword>
<feature type="zinc finger region" description="C3H1-type" evidence="6">
    <location>
        <begin position="113"/>
        <end position="141"/>
    </location>
</feature>
<evidence type="ECO:0000313" key="12">
    <source>
        <dbReference type="Proteomes" id="UP000032141"/>
    </source>
</evidence>
<dbReference type="FunFam" id="3.30.40.10:FF:000830">
    <property type="entry name" value="RING-H2 finger protein ATL28"/>
    <property type="match status" value="1"/>
</dbReference>
<dbReference type="FunFam" id="4.10.1000.10:FF:000003">
    <property type="entry name" value="Zinc finger CCCH domain-containing protein"/>
    <property type="match status" value="1"/>
</dbReference>
<evidence type="ECO:0000256" key="7">
    <source>
        <dbReference type="SAM" id="MobiDB-lite"/>
    </source>
</evidence>
<dbReference type="SUPFAM" id="SSF57850">
    <property type="entry name" value="RING/U-box"/>
    <property type="match status" value="1"/>
</dbReference>
<evidence type="ECO:0000256" key="1">
    <source>
        <dbReference type="ARBA" id="ARBA00022723"/>
    </source>
</evidence>
<feature type="domain" description="RING-type" evidence="9">
    <location>
        <begin position="369"/>
        <end position="411"/>
    </location>
</feature>
<dbReference type="eggNOG" id="KOG0800">
    <property type="taxonomic scope" value="Eukaryota"/>
</dbReference>
<name>A0A0D3BRU4_BRAOL</name>
<keyword evidence="2" id="KW-0677">Repeat</keyword>
<evidence type="ECO:0000256" key="3">
    <source>
        <dbReference type="ARBA" id="ARBA00022771"/>
    </source>
</evidence>
<feature type="domain" description="C3H1-type" evidence="10">
    <location>
        <begin position="113"/>
        <end position="141"/>
    </location>
</feature>
<keyword evidence="3 6" id="KW-0863">Zinc-finger</keyword>
<feature type="transmembrane region" description="Helical" evidence="8">
    <location>
        <begin position="289"/>
        <end position="311"/>
    </location>
</feature>
<dbReference type="Gene3D" id="3.30.40.10">
    <property type="entry name" value="Zinc/RING finger domain, C3HC4 (zinc finger)"/>
    <property type="match status" value="1"/>
</dbReference>
<keyword evidence="8" id="KW-0812">Transmembrane</keyword>
<dbReference type="EnsemblPlants" id="Bo4g038640.1">
    <property type="protein sequence ID" value="Bo4g038640.1"/>
    <property type="gene ID" value="Bo4g038640"/>
</dbReference>
<dbReference type="Pfam" id="PF18044">
    <property type="entry name" value="zf-CCCH_4"/>
    <property type="match status" value="1"/>
</dbReference>
<evidence type="ECO:0000256" key="8">
    <source>
        <dbReference type="SAM" id="Phobius"/>
    </source>
</evidence>
<accession>A0A0D3BRU4</accession>
<dbReference type="InterPro" id="IPR041367">
    <property type="entry name" value="Znf-CCCH_4"/>
</dbReference>
<keyword evidence="12" id="KW-1185">Reference proteome</keyword>
<dbReference type="GO" id="GO:0003677">
    <property type="term" value="F:DNA binding"/>
    <property type="evidence" value="ECO:0007669"/>
    <property type="project" value="UniProtKB-KW"/>
</dbReference>
<proteinExistence type="predicted"/>
<keyword evidence="4 6" id="KW-0862">Zinc</keyword>